<sequence>MLLFAGLAEAAGCSEVQFDGEAMRVSELRQQLTERFPLMKDKLSSCLAAVNQDYVSEESTVHPGDEVAFIPPVSGG</sequence>
<dbReference type="EMBL" id="JAYJLD010000007">
    <property type="protein sequence ID" value="MEB3101369.1"/>
    <property type="molecule type" value="Genomic_DNA"/>
</dbReference>
<comment type="caution">
    <text evidence="4">The sequence shown here is derived from an EMBL/GenBank/DDBJ whole genome shotgun (WGS) entry which is preliminary data.</text>
</comment>
<dbReference type="InterPro" id="IPR012675">
    <property type="entry name" value="Beta-grasp_dom_sf"/>
</dbReference>
<keyword evidence="1" id="KW-0547">Nucleotide-binding</keyword>
<dbReference type="Proteomes" id="UP001310386">
    <property type="component" value="Unassembled WGS sequence"/>
</dbReference>
<reference evidence="4" key="1">
    <citation type="submission" date="2023-12" db="EMBL/GenBank/DDBJ databases">
        <title>Fervidustalea candida gen. nov., sp. nov., a novel member of the family Paenibacillaceae isolated from a geothermal area.</title>
        <authorList>
            <person name="Li W.-J."/>
            <person name="Jiao J.-Y."/>
            <person name="Chen Y."/>
        </authorList>
    </citation>
    <scope>NUCLEOTIDE SEQUENCE</scope>
    <source>
        <strain evidence="4">SYSU GA230002</strain>
    </source>
</reference>
<dbReference type="PANTHER" id="PTHR33359:SF1">
    <property type="entry name" value="MOLYBDOPTERIN SYNTHASE SULFUR CARRIER SUBUNIT"/>
    <property type="match status" value="1"/>
</dbReference>
<dbReference type="RefSeq" id="WP_371753536.1">
    <property type="nucleotide sequence ID" value="NZ_JAYJLD010000007.1"/>
</dbReference>
<dbReference type="PANTHER" id="PTHR33359">
    <property type="entry name" value="MOLYBDOPTERIN SYNTHASE SULFUR CARRIER SUBUNIT"/>
    <property type="match status" value="1"/>
</dbReference>
<evidence type="ECO:0000256" key="3">
    <source>
        <dbReference type="ARBA" id="ARBA00024247"/>
    </source>
</evidence>
<name>A0ABU5ZFU4_9BACL</name>
<dbReference type="NCBIfam" id="TIGR01682">
    <property type="entry name" value="moaD"/>
    <property type="match status" value="1"/>
</dbReference>
<evidence type="ECO:0000256" key="2">
    <source>
        <dbReference type="ARBA" id="ARBA00024200"/>
    </source>
</evidence>
<keyword evidence="5" id="KW-1185">Reference proteome</keyword>
<dbReference type="InterPro" id="IPR003749">
    <property type="entry name" value="ThiS/MoaD-like"/>
</dbReference>
<proteinExistence type="inferred from homology"/>
<dbReference type="CDD" id="cd00754">
    <property type="entry name" value="Ubl_MoaD"/>
    <property type="match status" value="1"/>
</dbReference>
<gene>
    <name evidence="4" type="primary">moaD</name>
    <name evidence="4" type="ORF">VF724_06790</name>
</gene>
<dbReference type="InterPro" id="IPR016155">
    <property type="entry name" value="Mopterin_synth/thiamin_S_b"/>
</dbReference>
<evidence type="ECO:0000313" key="4">
    <source>
        <dbReference type="EMBL" id="MEB3101369.1"/>
    </source>
</evidence>
<dbReference type="InterPro" id="IPR044672">
    <property type="entry name" value="MOCS2A"/>
</dbReference>
<protein>
    <recommendedName>
        <fullName evidence="3">Molybdopterin synthase sulfur carrier subunit</fullName>
    </recommendedName>
</protein>
<organism evidence="4 5">
    <name type="scientific">Ferviditalea candida</name>
    <dbReference type="NCBI Taxonomy" id="3108399"/>
    <lineage>
        <taxon>Bacteria</taxon>
        <taxon>Bacillati</taxon>
        <taxon>Bacillota</taxon>
        <taxon>Bacilli</taxon>
        <taxon>Bacillales</taxon>
        <taxon>Paenibacillaceae</taxon>
        <taxon>Ferviditalea</taxon>
    </lineage>
</organism>
<comment type="similarity">
    <text evidence="2">Belongs to the MoaD family.</text>
</comment>
<dbReference type="Gene3D" id="3.10.20.30">
    <property type="match status" value="1"/>
</dbReference>
<dbReference type="SUPFAM" id="SSF54285">
    <property type="entry name" value="MoaD/ThiS"/>
    <property type="match status" value="1"/>
</dbReference>
<evidence type="ECO:0000313" key="5">
    <source>
        <dbReference type="Proteomes" id="UP001310386"/>
    </source>
</evidence>
<accession>A0ABU5ZFU4</accession>
<dbReference type="Pfam" id="PF02597">
    <property type="entry name" value="ThiS"/>
    <property type="match status" value="1"/>
</dbReference>
<evidence type="ECO:0000256" key="1">
    <source>
        <dbReference type="ARBA" id="ARBA00022741"/>
    </source>
</evidence>